<name>A0A378ZWS3_9HYPH</name>
<dbReference type="Gene3D" id="2.102.10.10">
    <property type="entry name" value="Rieske [2Fe-2S] iron-sulphur domain"/>
    <property type="match status" value="1"/>
</dbReference>
<protein>
    <submittedName>
        <fullName evidence="12">3-phenylpropionate/cinnamic acid dioxygenase subunit alpha</fullName>
        <ecNumber evidence="12">1.14.12.19</ecNumber>
    </submittedName>
</protein>
<dbReference type="Gene3D" id="3.90.380.10">
    <property type="entry name" value="Naphthalene 1,2-dioxygenase Alpha Subunit, Chain A, domain 1"/>
    <property type="match status" value="1"/>
</dbReference>
<dbReference type="InterPro" id="IPR036922">
    <property type="entry name" value="Rieske_2Fe-2S_sf"/>
</dbReference>
<feature type="region of interest" description="Disordered" evidence="10">
    <location>
        <begin position="454"/>
        <end position="474"/>
    </location>
</feature>
<dbReference type="InterPro" id="IPR017941">
    <property type="entry name" value="Rieske_2Fe-2S"/>
</dbReference>
<evidence type="ECO:0000256" key="9">
    <source>
        <dbReference type="ARBA" id="ARBA00023027"/>
    </source>
</evidence>
<feature type="compositionally biased region" description="Low complexity" evidence="10">
    <location>
        <begin position="461"/>
        <end position="474"/>
    </location>
</feature>
<dbReference type="GO" id="GO:0008695">
    <property type="term" value="F:3-phenylpropionate dioxygenase activity"/>
    <property type="evidence" value="ECO:0007669"/>
    <property type="project" value="UniProtKB-EC"/>
</dbReference>
<keyword evidence="7" id="KW-0408">Iron</keyword>
<keyword evidence="5 12" id="KW-0223">Dioxygenase</keyword>
<dbReference type="OrthoDB" id="7456916at2"/>
<dbReference type="Proteomes" id="UP000255000">
    <property type="component" value="Unassembled WGS sequence"/>
</dbReference>
<dbReference type="SUPFAM" id="SSF55961">
    <property type="entry name" value="Bet v1-like"/>
    <property type="match status" value="1"/>
</dbReference>
<dbReference type="PRINTS" id="PR00090">
    <property type="entry name" value="RNGDIOXGNASE"/>
</dbReference>
<evidence type="ECO:0000313" key="13">
    <source>
        <dbReference type="Proteomes" id="UP000255000"/>
    </source>
</evidence>
<feature type="region of interest" description="Disordered" evidence="10">
    <location>
        <begin position="1"/>
        <end position="22"/>
    </location>
</feature>
<keyword evidence="9" id="KW-0520">NAD</keyword>
<dbReference type="PANTHER" id="PTHR43756:SF1">
    <property type="entry name" value="3-PHENYLPROPIONATE_CINNAMIC ACID DIOXYGENASE SUBUNIT ALPHA"/>
    <property type="match status" value="1"/>
</dbReference>
<evidence type="ECO:0000256" key="1">
    <source>
        <dbReference type="ARBA" id="ARBA00008751"/>
    </source>
</evidence>
<dbReference type="SUPFAM" id="SSF50022">
    <property type="entry name" value="ISP domain"/>
    <property type="match status" value="1"/>
</dbReference>
<evidence type="ECO:0000256" key="7">
    <source>
        <dbReference type="ARBA" id="ARBA00023004"/>
    </source>
</evidence>
<evidence type="ECO:0000313" key="12">
    <source>
        <dbReference type="EMBL" id="SUB00981.1"/>
    </source>
</evidence>
<feature type="domain" description="Rieske" evidence="11">
    <location>
        <begin position="68"/>
        <end position="162"/>
    </location>
</feature>
<evidence type="ECO:0000256" key="10">
    <source>
        <dbReference type="SAM" id="MobiDB-lite"/>
    </source>
</evidence>
<dbReference type="CDD" id="cd08881">
    <property type="entry name" value="RHO_alpha_C_NDO-like"/>
    <property type="match status" value="1"/>
</dbReference>
<gene>
    <name evidence="12" type="primary">hcaE</name>
    <name evidence="12" type="ORF">NCTC13350_01911</name>
</gene>
<evidence type="ECO:0000256" key="4">
    <source>
        <dbReference type="ARBA" id="ARBA00022797"/>
    </source>
</evidence>
<evidence type="ECO:0000259" key="11">
    <source>
        <dbReference type="PROSITE" id="PS51296"/>
    </source>
</evidence>
<evidence type="ECO:0000256" key="3">
    <source>
        <dbReference type="ARBA" id="ARBA00022723"/>
    </source>
</evidence>
<organism evidence="12 13">
    <name type="scientific">Pannonibacter phragmitetus</name>
    <dbReference type="NCBI Taxonomy" id="121719"/>
    <lineage>
        <taxon>Bacteria</taxon>
        <taxon>Pseudomonadati</taxon>
        <taxon>Pseudomonadota</taxon>
        <taxon>Alphaproteobacteria</taxon>
        <taxon>Hyphomicrobiales</taxon>
        <taxon>Stappiaceae</taxon>
        <taxon>Pannonibacter</taxon>
    </lineage>
</organism>
<dbReference type="RefSeq" id="WP_019966185.1">
    <property type="nucleotide sequence ID" value="NZ_UGSK01000001.1"/>
</dbReference>
<dbReference type="InterPro" id="IPR015879">
    <property type="entry name" value="Ring_hydroxy_dOase_asu_C_dom"/>
</dbReference>
<dbReference type="EC" id="1.14.12.19" evidence="12"/>
<evidence type="ECO:0000256" key="6">
    <source>
        <dbReference type="ARBA" id="ARBA00023002"/>
    </source>
</evidence>
<dbReference type="InterPro" id="IPR043266">
    <property type="entry name" value="RHO_NdoB-like_C"/>
</dbReference>
<keyword evidence="6 12" id="KW-0560">Oxidoreductase</keyword>
<dbReference type="CDD" id="cd03469">
    <property type="entry name" value="Rieske_RO_Alpha_N"/>
    <property type="match status" value="1"/>
</dbReference>
<sequence>MCEHDGCAGSAEAGGNRPDMRPVYPRAGSYPDFAGLVDTQRAQVDRKVFHDKAVYEAELRQIFGRAWLFLAHESQIPEPGDFIRTYMGEDNVIVVRQRDKSVNAFLNSCPHRGNRVCMVDAGKKARGFICNYHGWSFGIDGGLRGTDGKVYDTDVTFDKAGIGLTPVAQVASYKGLIFGTFDPEAPSLTEFLGDFTWYLDVMLDNDEGGTEFIGGAIKSVVDCNWKFPAENFVGDILHAFWTHQSGAQAILGGGVDLGARYDELAFQASVYGHGIETNLDKVGNTRTLGYPELVDYVFSRQKEMAERLGDVRARMVGAVSSATVFPNFSFLPGQATFRVWHPRGPDKIELVVWTLVNKNMPEHIKELYRKGVMMTFSPAGVFEMDDGENWEYSTRVNKGYVTRQQPLHYALGLGTRDETRDLPGIIHKGSLNDANQRLFYTRWAEFMRHDNWHDLQNGETAPPRRAVQQQQAAE</sequence>
<keyword evidence="2" id="KW-0001">2Fe-2S</keyword>
<evidence type="ECO:0000256" key="5">
    <source>
        <dbReference type="ARBA" id="ARBA00022964"/>
    </source>
</evidence>
<dbReference type="EMBL" id="UGSK01000001">
    <property type="protein sequence ID" value="SUB00981.1"/>
    <property type="molecule type" value="Genomic_DNA"/>
</dbReference>
<dbReference type="GO" id="GO:0051537">
    <property type="term" value="F:2 iron, 2 sulfur cluster binding"/>
    <property type="evidence" value="ECO:0007669"/>
    <property type="project" value="UniProtKB-KW"/>
</dbReference>
<dbReference type="GO" id="GO:0005506">
    <property type="term" value="F:iron ion binding"/>
    <property type="evidence" value="ECO:0007669"/>
    <property type="project" value="InterPro"/>
</dbReference>
<keyword evidence="3" id="KW-0479">Metal-binding</keyword>
<keyword evidence="8" id="KW-0411">Iron-sulfur</keyword>
<keyword evidence="4" id="KW-0058">Aromatic hydrocarbons catabolism</keyword>
<evidence type="ECO:0000256" key="2">
    <source>
        <dbReference type="ARBA" id="ARBA00022714"/>
    </source>
</evidence>
<dbReference type="PANTHER" id="PTHR43756">
    <property type="entry name" value="CHOLINE MONOOXYGENASE, CHLOROPLASTIC"/>
    <property type="match status" value="1"/>
</dbReference>
<proteinExistence type="inferred from homology"/>
<dbReference type="InterPro" id="IPR001663">
    <property type="entry name" value="Rng_hydr_dOase-A"/>
</dbReference>
<evidence type="ECO:0000256" key="8">
    <source>
        <dbReference type="ARBA" id="ARBA00023014"/>
    </source>
</evidence>
<reference evidence="12 13" key="1">
    <citation type="submission" date="2018-06" db="EMBL/GenBank/DDBJ databases">
        <authorList>
            <consortium name="Pathogen Informatics"/>
            <person name="Doyle S."/>
        </authorList>
    </citation>
    <scope>NUCLEOTIDE SEQUENCE [LARGE SCALE GENOMIC DNA]</scope>
    <source>
        <strain evidence="12 13">NCTC13350</strain>
    </source>
</reference>
<dbReference type="PROSITE" id="PS51296">
    <property type="entry name" value="RIESKE"/>
    <property type="match status" value="1"/>
</dbReference>
<comment type="similarity">
    <text evidence="1">Belongs to the bacterial ring-hydroxylating dioxygenase alpha subunit family.</text>
</comment>
<dbReference type="AlphaFoldDB" id="A0A378ZWS3"/>
<dbReference type="Pfam" id="PF00848">
    <property type="entry name" value="Ring_hydroxyl_A"/>
    <property type="match status" value="1"/>
</dbReference>
<accession>A0A378ZWS3</accession>
<dbReference type="Pfam" id="PF00355">
    <property type="entry name" value="Rieske"/>
    <property type="match status" value="1"/>
</dbReference>